<gene>
    <name evidence="2" type="ORF">KIPB_010963</name>
</gene>
<name>A0A9K3GMZ1_9EUKA</name>
<evidence type="ECO:0000259" key="1">
    <source>
        <dbReference type="Pfam" id="PF16418"/>
    </source>
</evidence>
<proteinExistence type="predicted"/>
<comment type="caution">
    <text evidence="2">The sequence shown here is derived from an EMBL/GenBank/DDBJ whole genome shotgun (WGS) entry which is preliminary data.</text>
</comment>
<keyword evidence="3" id="KW-1185">Reference proteome</keyword>
<evidence type="ECO:0000313" key="2">
    <source>
        <dbReference type="EMBL" id="GIQ88663.1"/>
    </source>
</evidence>
<feature type="domain" description="CCR4-NOT transcription complex subunit 1 HEAT repeat" evidence="1">
    <location>
        <begin position="3"/>
        <end position="115"/>
    </location>
</feature>
<dbReference type="OrthoDB" id="1933107at2759"/>
<dbReference type="EMBL" id="BDIP01004273">
    <property type="protein sequence ID" value="GIQ88663.1"/>
    <property type="molecule type" value="Genomic_DNA"/>
</dbReference>
<feature type="non-terminal residue" evidence="2">
    <location>
        <position position="1"/>
    </location>
</feature>
<sequence length="250" mass="27972">VPEFFSKQHRQTDILRMVKDHDPHCILRGMRDQYRENPDGVGRLLDVAHELRLLELVLADSFFPLVLDFATLATGRQFLNLPLWLNRRLLEAGLPLYIATLGFLVRKLCVIATMANKAQDPDAQQLLQSALHCAAGAEAELGVPTCPTCSVAAVADDVILVFIRVLRSHSYMASTRVAKPILDALGRVVNLLLPGVFQQMEHDRTEMLTQPSYVQFADQVFAQYIGGKCTINDVVARISKTLLSRHNTQR</sequence>
<dbReference type="AlphaFoldDB" id="A0A9K3GMZ1"/>
<dbReference type="InterPro" id="IPR032194">
    <property type="entry name" value="CNOT1_HEAT"/>
</dbReference>
<accession>A0A9K3GMZ1</accession>
<dbReference type="Pfam" id="PF16418">
    <property type="entry name" value="CNOT1_HEAT"/>
    <property type="match status" value="1"/>
</dbReference>
<evidence type="ECO:0000313" key="3">
    <source>
        <dbReference type="Proteomes" id="UP000265618"/>
    </source>
</evidence>
<organism evidence="2 3">
    <name type="scientific">Kipferlia bialata</name>
    <dbReference type="NCBI Taxonomy" id="797122"/>
    <lineage>
        <taxon>Eukaryota</taxon>
        <taxon>Metamonada</taxon>
        <taxon>Carpediemonas-like organisms</taxon>
        <taxon>Kipferlia</taxon>
    </lineage>
</organism>
<protein>
    <recommendedName>
        <fullName evidence="1">CCR4-NOT transcription complex subunit 1 HEAT repeat domain-containing protein</fullName>
    </recommendedName>
</protein>
<reference evidence="2 3" key="1">
    <citation type="journal article" date="2018" name="PLoS ONE">
        <title>The draft genome of Kipferlia bialata reveals reductive genome evolution in fornicate parasites.</title>
        <authorList>
            <person name="Tanifuji G."/>
            <person name="Takabayashi S."/>
            <person name="Kume K."/>
            <person name="Takagi M."/>
            <person name="Nakayama T."/>
            <person name="Kamikawa R."/>
            <person name="Inagaki Y."/>
            <person name="Hashimoto T."/>
        </authorList>
    </citation>
    <scope>NUCLEOTIDE SEQUENCE [LARGE SCALE GENOMIC DNA]</scope>
    <source>
        <strain evidence="2">NY0173</strain>
    </source>
</reference>
<dbReference type="Proteomes" id="UP000265618">
    <property type="component" value="Unassembled WGS sequence"/>
</dbReference>